<accession>A0AAV0BFA6</accession>
<evidence type="ECO:0000256" key="2">
    <source>
        <dbReference type="ARBA" id="ARBA00012656"/>
    </source>
</evidence>
<dbReference type="GO" id="GO:0097354">
    <property type="term" value="P:prenylation"/>
    <property type="evidence" value="ECO:0007669"/>
    <property type="project" value="UniProtKB-UniRule"/>
</dbReference>
<dbReference type="EMBL" id="CALTRL010005715">
    <property type="protein sequence ID" value="CAH7685219.1"/>
    <property type="molecule type" value="Genomic_DNA"/>
</dbReference>
<keyword evidence="6" id="KW-0677">Repeat</keyword>
<proteinExistence type="inferred from homology"/>
<dbReference type="EC" id="2.5.1.60" evidence="2 9"/>
<keyword evidence="4 9" id="KW-0637">Prenyltransferase</keyword>
<dbReference type="FunFam" id="1.25.40.120:FF:000035">
    <property type="entry name" value="Geranylgeranyl transferase type-2 subunit alpha"/>
    <property type="match status" value="1"/>
</dbReference>
<dbReference type="Proteomes" id="UP001153365">
    <property type="component" value="Unassembled WGS sequence"/>
</dbReference>
<evidence type="ECO:0000313" key="10">
    <source>
        <dbReference type="EMBL" id="CAH7685219.1"/>
    </source>
</evidence>
<dbReference type="PANTHER" id="PTHR11129:SF2">
    <property type="entry name" value="GERANYLGERANYL TRANSFERASE TYPE-2 SUBUNIT ALPHA"/>
    <property type="match status" value="1"/>
</dbReference>
<dbReference type="AlphaFoldDB" id="A0AAV0BFA6"/>
<protein>
    <recommendedName>
        <fullName evidence="3 9">Geranylgeranyl transferase type-2 subunit alpha</fullName>
        <ecNumber evidence="2 9">2.5.1.60</ecNumber>
    </recommendedName>
    <alternativeName>
        <fullName evidence="7 9">Geranylgeranyl transferase type II subunit alpha</fullName>
    </alternativeName>
</protein>
<evidence type="ECO:0000256" key="4">
    <source>
        <dbReference type="ARBA" id="ARBA00022602"/>
    </source>
</evidence>
<keyword evidence="11" id="KW-1185">Reference proteome</keyword>
<evidence type="ECO:0000256" key="1">
    <source>
        <dbReference type="ARBA" id="ARBA00006734"/>
    </source>
</evidence>
<dbReference type="Gene3D" id="1.25.40.120">
    <property type="entry name" value="Protein prenylyltransferase"/>
    <property type="match status" value="1"/>
</dbReference>
<reference evidence="10" key="1">
    <citation type="submission" date="2022-06" db="EMBL/GenBank/DDBJ databases">
        <authorList>
            <consortium name="SYNGENTA / RWTH Aachen University"/>
        </authorList>
    </citation>
    <scope>NUCLEOTIDE SEQUENCE</scope>
</reference>
<dbReference type="GO" id="GO:0004663">
    <property type="term" value="F:Rab geranylgeranyltransferase activity"/>
    <property type="evidence" value="ECO:0007669"/>
    <property type="project" value="UniProtKB-UniRule"/>
</dbReference>
<name>A0AAV0BFA6_PHAPC</name>
<keyword evidence="5 9" id="KW-0808">Transferase</keyword>
<evidence type="ECO:0000256" key="6">
    <source>
        <dbReference type="ARBA" id="ARBA00022737"/>
    </source>
</evidence>
<dbReference type="SUPFAM" id="SSF48439">
    <property type="entry name" value="Protein prenylyltransferase"/>
    <property type="match status" value="1"/>
</dbReference>
<dbReference type="GO" id="GO:0005968">
    <property type="term" value="C:Rab-protein geranylgeranyltransferase complex"/>
    <property type="evidence" value="ECO:0007669"/>
    <property type="project" value="TreeGrafter"/>
</dbReference>
<comment type="caution">
    <text evidence="10">The sequence shown here is derived from an EMBL/GenBank/DDBJ whole genome shotgun (WGS) entry which is preliminary data.</text>
</comment>
<comment type="catalytic activity">
    <reaction evidence="8 9">
        <text>geranylgeranyl diphosphate + L-cysteinyl-[protein] = S-geranylgeranyl-L-cysteinyl-[protein] + diphosphate</text>
        <dbReference type="Rhea" id="RHEA:21240"/>
        <dbReference type="Rhea" id="RHEA-COMP:10131"/>
        <dbReference type="Rhea" id="RHEA-COMP:11537"/>
        <dbReference type="ChEBI" id="CHEBI:29950"/>
        <dbReference type="ChEBI" id="CHEBI:33019"/>
        <dbReference type="ChEBI" id="CHEBI:57533"/>
        <dbReference type="ChEBI" id="CHEBI:86021"/>
        <dbReference type="EC" id="2.5.1.60"/>
    </reaction>
</comment>
<evidence type="ECO:0000256" key="9">
    <source>
        <dbReference type="RuleBase" id="RU367120"/>
    </source>
</evidence>
<evidence type="ECO:0000313" key="11">
    <source>
        <dbReference type="Proteomes" id="UP001153365"/>
    </source>
</evidence>
<evidence type="ECO:0000256" key="5">
    <source>
        <dbReference type="ARBA" id="ARBA00022679"/>
    </source>
</evidence>
<dbReference type="PANTHER" id="PTHR11129">
    <property type="entry name" value="PROTEIN FARNESYLTRANSFERASE ALPHA SUBUNIT/RAB GERANYLGERANYL TRANSFERASE ALPHA SUBUNIT"/>
    <property type="match status" value="1"/>
</dbReference>
<gene>
    <name evidence="10" type="ORF">PPACK8108_LOCUS19704</name>
</gene>
<sequence length="343" mass="40993">MHGVKRVKDNEDEGLIDPQVLREKRERLEEYKILNRALLERNSTKSYSEEDSIKLSTALLRLNPEHSTAWSFRRKCLNSRASLIASEEFDKEFLLPELELTIRSFEKNPKAYPIWEHRKWVFKQFSKDPDWDSELQLVQRFLKIDGRNFHAWDYRRHIISNLKDTKPGNLKKINEEELLFTSKEIESNFSNFSAWHYRSKLLESEINTQKQQQDKKLEHSMRDGEELIGLILKKELDWVRTALWIDPNDQSAWLYHRWLMSMTESEEIKLNEIGSIEELLKVEPDSKWALWCLLENRKFTREEELSKVLDKLLIIDPLRSKRYIDLVENQSSKLDSSSKKNVL</sequence>
<comment type="similarity">
    <text evidence="1 9">Belongs to the protein prenyltransferase subunit alpha family.</text>
</comment>
<dbReference type="InterPro" id="IPR002088">
    <property type="entry name" value="Prenyl_trans_a"/>
</dbReference>
<comment type="function">
    <text evidence="9">Catalyzes the transfer of a geranyl-geranyl moiety from geranyl-geranyl pyrophosphate to cysteines occuring in specific C-terminal amino acid sequences.</text>
</comment>
<organism evidence="10 11">
    <name type="scientific">Phakopsora pachyrhizi</name>
    <name type="common">Asian soybean rust disease fungus</name>
    <dbReference type="NCBI Taxonomy" id="170000"/>
    <lineage>
        <taxon>Eukaryota</taxon>
        <taxon>Fungi</taxon>
        <taxon>Dikarya</taxon>
        <taxon>Basidiomycota</taxon>
        <taxon>Pucciniomycotina</taxon>
        <taxon>Pucciniomycetes</taxon>
        <taxon>Pucciniales</taxon>
        <taxon>Phakopsoraceae</taxon>
        <taxon>Phakopsora</taxon>
    </lineage>
</organism>
<dbReference type="Pfam" id="PF01239">
    <property type="entry name" value="PPTA"/>
    <property type="match status" value="5"/>
</dbReference>
<evidence type="ECO:0000256" key="8">
    <source>
        <dbReference type="ARBA" id="ARBA00047658"/>
    </source>
</evidence>
<evidence type="ECO:0000256" key="7">
    <source>
        <dbReference type="ARBA" id="ARBA00031267"/>
    </source>
</evidence>
<evidence type="ECO:0000256" key="3">
    <source>
        <dbReference type="ARBA" id="ARBA00014772"/>
    </source>
</evidence>
<dbReference type="PROSITE" id="PS51147">
    <property type="entry name" value="PFTA"/>
    <property type="match status" value="4"/>
</dbReference>